<keyword evidence="1 2" id="KW-0808">Transferase</keyword>
<proteinExistence type="predicted"/>
<dbReference type="GO" id="GO:0016020">
    <property type="term" value="C:membrane"/>
    <property type="evidence" value="ECO:0007669"/>
    <property type="project" value="GOC"/>
</dbReference>
<evidence type="ECO:0000313" key="3">
    <source>
        <dbReference type="Proteomes" id="UP000656244"/>
    </source>
</evidence>
<gene>
    <name evidence="2" type="ORF">H7U19_15600</name>
</gene>
<organism evidence="2 3">
    <name type="scientific">Hyunsoonleella aquatilis</name>
    <dbReference type="NCBI Taxonomy" id="2762758"/>
    <lineage>
        <taxon>Bacteria</taxon>
        <taxon>Pseudomonadati</taxon>
        <taxon>Bacteroidota</taxon>
        <taxon>Flavobacteriia</taxon>
        <taxon>Flavobacteriales</taxon>
        <taxon>Flavobacteriaceae</taxon>
    </lineage>
</organism>
<dbReference type="SUPFAM" id="SSF53448">
    <property type="entry name" value="Nucleotide-diphospho-sugar transferases"/>
    <property type="match status" value="1"/>
</dbReference>
<dbReference type="InterPro" id="IPR029044">
    <property type="entry name" value="Nucleotide-diphossugar_trans"/>
</dbReference>
<dbReference type="RefSeq" id="WP_186563806.1">
    <property type="nucleotide sequence ID" value="NZ_JACNMF010000006.1"/>
</dbReference>
<dbReference type="PANTHER" id="PTHR32385">
    <property type="entry name" value="MANNOSYL PHOSPHORYLINOSITOL CERAMIDE SYNTHASE"/>
    <property type="match status" value="1"/>
</dbReference>
<name>A0A923HGG4_9FLAO</name>
<dbReference type="PANTHER" id="PTHR32385:SF15">
    <property type="entry name" value="INOSITOL PHOSPHOCERAMIDE MANNOSYLTRANSFERASE 1"/>
    <property type="match status" value="1"/>
</dbReference>
<dbReference type="InterPro" id="IPR007577">
    <property type="entry name" value="GlycoTrfase_DXD_sugar-bd_CS"/>
</dbReference>
<evidence type="ECO:0000256" key="1">
    <source>
        <dbReference type="ARBA" id="ARBA00022679"/>
    </source>
</evidence>
<reference evidence="2" key="1">
    <citation type="submission" date="2020-08" db="EMBL/GenBank/DDBJ databases">
        <title>Hyunsoonleella sp. strain SJ7 genome sequencing and assembly.</title>
        <authorList>
            <person name="Kim I."/>
        </authorList>
    </citation>
    <scope>NUCLEOTIDE SEQUENCE</scope>
    <source>
        <strain evidence="2">SJ7</strain>
    </source>
</reference>
<dbReference type="GO" id="GO:0000030">
    <property type="term" value="F:mannosyltransferase activity"/>
    <property type="evidence" value="ECO:0007669"/>
    <property type="project" value="TreeGrafter"/>
</dbReference>
<dbReference type="Gene3D" id="3.90.550.20">
    <property type="match status" value="1"/>
</dbReference>
<protein>
    <submittedName>
        <fullName evidence="2">Glycosyl transferase</fullName>
    </submittedName>
</protein>
<keyword evidence="3" id="KW-1185">Reference proteome</keyword>
<dbReference type="EMBL" id="JACNMF010000006">
    <property type="protein sequence ID" value="MBC3759838.1"/>
    <property type="molecule type" value="Genomic_DNA"/>
</dbReference>
<dbReference type="AlphaFoldDB" id="A0A923HGG4"/>
<dbReference type="InterPro" id="IPR051706">
    <property type="entry name" value="Glycosyltransferase_domain"/>
</dbReference>
<sequence>MIPKIIHFCWLSGDPYPELVENCIRSWKTKLPDYEFMLWDTNRFDITSTIWTQQAFDAKKYAFAADYIRLYALYHYGGIYLDTDVQVLKSFDDLLHLPYFMGNQFDGYMEAAIIGTEKHQKWTMDCLGYYADRPFIRDDGSQDTIILPAIIEKQIEKTRSIYRLSDTQAHNISELIEDQNKFLLLPSGYFSPKDFKTKKISKTENTYTVHHFDSAWLSNLNKLRLSLERLIGDDNAEKIIRYTGIRKLIKGVNLEPNKTAVAQNHLEHYPS</sequence>
<evidence type="ECO:0000313" key="2">
    <source>
        <dbReference type="EMBL" id="MBC3759838.1"/>
    </source>
</evidence>
<dbReference type="Pfam" id="PF04488">
    <property type="entry name" value="Gly_transf_sug"/>
    <property type="match status" value="1"/>
</dbReference>
<accession>A0A923HGG4</accession>
<dbReference type="GO" id="GO:0051999">
    <property type="term" value="P:mannosyl-inositol phosphorylceramide biosynthetic process"/>
    <property type="evidence" value="ECO:0007669"/>
    <property type="project" value="TreeGrafter"/>
</dbReference>
<dbReference type="Proteomes" id="UP000656244">
    <property type="component" value="Unassembled WGS sequence"/>
</dbReference>
<comment type="caution">
    <text evidence="2">The sequence shown here is derived from an EMBL/GenBank/DDBJ whole genome shotgun (WGS) entry which is preliminary data.</text>
</comment>